<dbReference type="Proteomes" id="UP000001194">
    <property type="component" value="Unassembled WGS sequence"/>
</dbReference>
<dbReference type="HOGENOM" id="CLU_727748_0_0_1"/>
<dbReference type="AlphaFoldDB" id="B0DWY5"/>
<sequence length="380" mass="41550">MTPNNQRPGGVLQVFWEDTDKIPKTSPPEQHRSGEVSVFALRKVWGSPINTLANRNPRNPYPSVDSPAYGFSEVMALLGQVIIDVFLLNSVDFMIEGSLIWGGGALQVDFREFGDQYNPNLGSKTYGFCRPRAMGYGFSRTYGLCHAHAPSVIDLEASIDTRISAFNKGVACRVIRYKANFTPQKALSRVSTNMQRGTSCELCLLPLTLCQCYYKPSQLSDGTGWANTMQLDTYCNLCLSPLPLCLCYSKLFQRAPPADVEIGTMEQPVIASPPYEHLMSDLLSGTQSFYNAVAVTLPLLIPEFGEGDTISPIGLRGHSQPPLLPTDLTISGVGAAGQLPRPVVASPAHVDAANRRRTSPRRFACGSCPQDFTAKHNLRS</sequence>
<reference evidence="1 2" key="1">
    <citation type="journal article" date="2008" name="Nature">
        <title>The genome of Laccaria bicolor provides insights into mycorrhizal symbiosis.</title>
        <authorList>
            <person name="Martin F."/>
            <person name="Aerts A."/>
            <person name="Ahren D."/>
            <person name="Brun A."/>
            <person name="Danchin E.G.J."/>
            <person name="Duchaussoy F."/>
            <person name="Gibon J."/>
            <person name="Kohler A."/>
            <person name="Lindquist E."/>
            <person name="Pereda V."/>
            <person name="Salamov A."/>
            <person name="Shapiro H.J."/>
            <person name="Wuyts J."/>
            <person name="Blaudez D."/>
            <person name="Buee M."/>
            <person name="Brokstein P."/>
            <person name="Canbaeck B."/>
            <person name="Cohen D."/>
            <person name="Courty P.E."/>
            <person name="Coutinho P.M."/>
            <person name="Delaruelle C."/>
            <person name="Detter J.C."/>
            <person name="Deveau A."/>
            <person name="DiFazio S."/>
            <person name="Duplessis S."/>
            <person name="Fraissinet-Tachet L."/>
            <person name="Lucic E."/>
            <person name="Frey-Klett P."/>
            <person name="Fourrey C."/>
            <person name="Feussner I."/>
            <person name="Gay G."/>
            <person name="Grimwood J."/>
            <person name="Hoegger P.J."/>
            <person name="Jain P."/>
            <person name="Kilaru S."/>
            <person name="Labbe J."/>
            <person name="Lin Y.C."/>
            <person name="Legue V."/>
            <person name="Le Tacon F."/>
            <person name="Marmeisse R."/>
            <person name="Melayah D."/>
            <person name="Montanini B."/>
            <person name="Muratet M."/>
            <person name="Nehls U."/>
            <person name="Niculita-Hirzel H."/>
            <person name="Oudot-Le Secq M.P."/>
            <person name="Peter M."/>
            <person name="Quesneville H."/>
            <person name="Rajashekar B."/>
            <person name="Reich M."/>
            <person name="Rouhier N."/>
            <person name="Schmutz J."/>
            <person name="Yin T."/>
            <person name="Chalot M."/>
            <person name="Henrissat B."/>
            <person name="Kuees U."/>
            <person name="Lucas S."/>
            <person name="Van de Peer Y."/>
            <person name="Podila G.K."/>
            <person name="Polle A."/>
            <person name="Pukkila P.J."/>
            <person name="Richardson P.M."/>
            <person name="Rouze P."/>
            <person name="Sanders I.R."/>
            <person name="Stajich J.E."/>
            <person name="Tunlid A."/>
            <person name="Tuskan G."/>
            <person name="Grigoriev I.V."/>
        </authorList>
    </citation>
    <scope>NUCLEOTIDE SEQUENCE [LARGE SCALE GENOMIC DNA]</scope>
    <source>
        <strain evidence="2">S238N-H82 / ATCC MYA-4686</strain>
    </source>
</reference>
<organism evidence="2">
    <name type="scientific">Laccaria bicolor (strain S238N-H82 / ATCC MYA-4686)</name>
    <name type="common">Bicoloured deceiver</name>
    <name type="synonym">Laccaria laccata var. bicolor</name>
    <dbReference type="NCBI Taxonomy" id="486041"/>
    <lineage>
        <taxon>Eukaryota</taxon>
        <taxon>Fungi</taxon>
        <taxon>Dikarya</taxon>
        <taxon>Basidiomycota</taxon>
        <taxon>Agaricomycotina</taxon>
        <taxon>Agaricomycetes</taxon>
        <taxon>Agaricomycetidae</taxon>
        <taxon>Agaricales</taxon>
        <taxon>Agaricineae</taxon>
        <taxon>Hydnangiaceae</taxon>
        <taxon>Laccaria</taxon>
    </lineage>
</organism>
<name>B0DWY5_LACBS</name>
<accession>B0DWY5</accession>
<dbReference type="EMBL" id="DS547145">
    <property type="protein sequence ID" value="EDR00893.1"/>
    <property type="molecule type" value="Genomic_DNA"/>
</dbReference>
<proteinExistence type="predicted"/>
<protein>
    <submittedName>
        <fullName evidence="1">Predicted protein</fullName>
    </submittedName>
</protein>
<evidence type="ECO:0000313" key="2">
    <source>
        <dbReference type="Proteomes" id="UP000001194"/>
    </source>
</evidence>
<gene>
    <name evidence="1" type="ORF">LACBIDRAFT_333751</name>
</gene>
<dbReference type="GeneID" id="6084109"/>
<dbReference type="RefSeq" id="XP_001888487.1">
    <property type="nucleotide sequence ID" value="XM_001888452.1"/>
</dbReference>
<evidence type="ECO:0000313" key="1">
    <source>
        <dbReference type="EMBL" id="EDR00893.1"/>
    </source>
</evidence>
<dbReference type="InParanoid" id="B0DWY5"/>
<keyword evidence="2" id="KW-1185">Reference proteome</keyword>
<dbReference type="KEGG" id="lbc:LACBIDRAFT_333751"/>